<gene>
    <name evidence="1" type="ORF">ABG768_022825</name>
</gene>
<organism evidence="1 2">
    <name type="scientific">Culter alburnus</name>
    <name type="common">Topmouth culter</name>
    <dbReference type="NCBI Taxonomy" id="194366"/>
    <lineage>
        <taxon>Eukaryota</taxon>
        <taxon>Metazoa</taxon>
        <taxon>Chordata</taxon>
        <taxon>Craniata</taxon>
        <taxon>Vertebrata</taxon>
        <taxon>Euteleostomi</taxon>
        <taxon>Actinopterygii</taxon>
        <taxon>Neopterygii</taxon>
        <taxon>Teleostei</taxon>
        <taxon>Ostariophysi</taxon>
        <taxon>Cypriniformes</taxon>
        <taxon>Xenocyprididae</taxon>
        <taxon>Xenocypridinae</taxon>
        <taxon>Culter</taxon>
    </lineage>
</organism>
<dbReference type="Proteomes" id="UP001479290">
    <property type="component" value="Unassembled WGS sequence"/>
</dbReference>
<keyword evidence="2" id="KW-1185">Reference proteome</keyword>
<name>A0AAW2ANR7_CULAL</name>
<evidence type="ECO:0000313" key="1">
    <source>
        <dbReference type="EMBL" id="KAK9974748.1"/>
    </source>
</evidence>
<evidence type="ECO:0000313" key="2">
    <source>
        <dbReference type="Proteomes" id="UP001479290"/>
    </source>
</evidence>
<dbReference type="AlphaFoldDB" id="A0AAW2ANR7"/>
<protein>
    <submittedName>
        <fullName evidence="1">Uncharacterized protein</fullName>
    </submittedName>
</protein>
<proteinExistence type="predicted"/>
<accession>A0AAW2ANR7</accession>
<comment type="caution">
    <text evidence="1">The sequence shown here is derived from an EMBL/GenBank/DDBJ whole genome shotgun (WGS) entry which is preliminary data.</text>
</comment>
<reference evidence="1 2" key="1">
    <citation type="submission" date="2024-05" db="EMBL/GenBank/DDBJ databases">
        <title>A high-quality chromosomal-level genome assembly of Topmouth culter (Culter alburnus).</title>
        <authorList>
            <person name="Zhao H."/>
        </authorList>
    </citation>
    <scope>NUCLEOTIDE SEQUENCE [LARGE SCALE GENOMIC DNA]</scope>
    <source>
        <strain evidence="1">CATC2023</strain>
        <tissue evidence="1">Muscle</tissue>
    </source>
</reference>
<dbReference type="EMBL" id="JAWDJR010000005">
    <property type="protein sequence ID" value="KAK9974748.1"/>
    <property type="molecule type" value="Genomic_DNA"/>
</dbReference>
<sequence length="97" mass="10920">MQDILFTAASDSEDFRAGVNALPPRSQEARPSAAYTELVDVLARATEKLNPEWPDGPCDSQSSKLDERFLSGQYTSCPIRRKLPFFICHHHCKISRP</sequence>